<comment type="function">
    <text evidence="1">Could be involved in insertion of integral membrane proteins into the membrane.</text>
</comment>
<evidence type="ECO:0000256" key="1">
    <source>
        <dbReference type="HAMAP-Rule" id="MF_00386"/>
    </source>
</evidence>
<evidence type="ECO:0000313" key="2">
    <source>
        <dbReference type="EMBL" id="QAR32234.1"/>
    </source>
</evidence>
<keyword evidence="3" id="KW-1185">Reference proteome</keyword>
<dbReference type="Proteomes" id="UP000287502">
    <property type="component" value="Chromosome"/>
</dbReference>
<dbReference type="InterPro" id="IPR002696">
    <property type="entry name" value="Membr_insert_effic_factor_YidD"/>
</dbReference>
<dbReference type="Pfam" id="PF01809">
    <property type="entry name" value="YidD"/>
    <property type="match status" value="1"/>
</dbReference>
<dbReference type="KEGG" id="gtl:EP073_02125"/>
<gene>
    <name evidence="2" type="primary">yidD</name>
    <name evidence="2" type="ORF">EP073_02125</name>
</gene>
<dbReference type="SMART" id="SM01234">
    <property type="entry name" value="Haemolytic"/>
    <property type="match status" value="1"/>
</dbReference>
<comment type="similarity">
    <text evidence="1">Belongs to the UPF0161 family.</text>
</comment>
<dbReference type="NCBIfam" id="TIGR00278">
    <property type="entry name" value="membrane protein insertion efficiency factor YidD"/>
    <property type="match status" value="1"/>
</dbReference>
<reference evidence="2 3" key="1">
    <citation type="submission" date="2019-01" db="EMBL/GenBank/DDBJ databases">
        <title>Geovibrio thiophilus DSM 11263, complete genome.</title>
        <authorList>
            <person name="Spring S."/>
            <person name="Bunk B."/>
            <person name="Sproer C."/>
        </authorList>
    </citation>
    <scope>NUCLEOTIDE SEQUENCE [LARGE SCALE GENOMIC DNA]</scope>
    <source>
        <strain evidence="2 3">DSM 11263</strain>
    </source>
</reference>
<dbReference type="RefSeq" id="WP_128465521.1">
    <property type="nucleotide sequence ID" value="NZ_CP035108.1"/>
</dbReference>
<sequence>MKHSGLWKKLHPKYLLIGPIRFYQLFISPMLGPRCRFYPSCSEYAIEAIQKKGIFKGFFLAVWRILRCNPLSAGGYDPVK</sequence>
<protein>
    <recommendedName>
        <fullName evidence="1">Putative membrane protein insertion efficiency factor</fullName>
    </recommendedName>
</protein>
<keyword evidence="1" id="KW-1003">Cell membrane</keyword>
<name>A0A410JVM5_9BACT</name>
<dbReference type="AlphaFoldDB" id="A0A410JVM5"/>
<evidence type="ECO:0000313" key="3">
    <source>
        <dbReference type="Proteomes" id="UP000287502"/>
    </source>
</evidence>
<keyword evidence="1" id="KW-0472">Membrane</keyword>
<accession>A0A410JVM5</accession>
<dbReference type="PANTHER" id="PTHR33383">
    <property type="entry name" value="MEMBRANE PROTEIN INSERTION EFFICIENCY FACTOR-RELATED"/>
    <property type="match status" value="1"/>
</dbReference>
<dbReference type="EMBL" id="CP035108">
    <property type="protein sequence ID" value="QAR32234.1"/>
    <property type="molecule type" value="Genomic_DNA"/>
</dbReference>
<dbReference type="HAMAP" id="MF_00386">
    <property type="entry name" value="UPF0161_YidD"/>
    <property type="match status" value="1"/>
</dbReference>
<proteinExistence type="inferred from homology"/>
<dbReference type="PANTHER" id="PTHR33383:SF1">
    <property type="entry name" value="MEMBRANE PROTEIN INSERTION EFFICIENCY FACTOR-RELATED"/>
    <property type="match status" value="1"/>
</dbReference>
<comment type="subcellular location">
    <subcellularLocation>
        <location evidence="1">Cell membrane</location>
        <topology evidence="1">Peripheral membrane protein</topology>
        <orientation evidence="1">Cytoplasmic side</orientation>
    </subcellularLocation>
</comment>
<dbReference type="OrthoDB" id="9801753at2"/>
<organism evidence="2 3">
    <name type="scientific">Geovibrio thiophilus</name>
    <dbReference type="NCBI Taxonomy" id="139438"/>
    <lineage>
        <taxon>Bacteria</taxon>
        <taxon>Pseudomonadati</taxon>
        <taxon>Deferribacterota</taxon>
        <taxon>Deferribacteres</taxon>
        <taxon>Deferribacterales</taxon>
        <taxon>Geovibrionaceae</taxon>
        <taxon>Geovibrio</taxon>
    </lineage>
</organism>
<dbReference type="GO" id="GO:0005886">
    <property type="term" value="C:plasma membrane"/>
    <property type="evidence" value="ECO:0007669"/>
    <property type="project" value="UniProtKB-SubCell"/>
</dbReference>